<dbReference type="Proteomes" id="UP000279457">
    <property type="component" value="Unassembled WGS sequence"/>
</dbReference>
<sequence>MLPAMIVEMLRAHPFYLLTGVLMLLAVALACGRQSVSQRRHRRYQKQAVRALSRLPQLRDDVARFAWLRKMNPYVFEEMLLTALSRQGYRIRRNSSYSGDGGADGQVWIDGQRWLIQAKRYGAGISAAHVADFGQLTAREGCRGLFVHSGRTGGVSRDALRRYPAISLISGQRLLLLLAGNPHWQTHAERAGRSVNASDLHSPG</sequence>
<evidence type="ECO:0000313" key="2">
    <source>
        <dbReference type="EMBL" id="RQM38107.1"/>
    </source>
</evidence>
<dbReference type="GO" id="GO:0009307">
    <property type="term" value="P:DNA restriction-modification system"/>
    <property type="evidence" value="ECO:0007669"/>
    <property type="project" value="InterPro"/>
</dbReference>
<keyword evidence="2" id="KW-0378">Hydrolase</keyword>
<dbReference type="EMBL" id="RHHM01000008">
    <property type="protein sequence ID" value="RQM38107.1"/>
    <property type="molecule type" value="Genomic_DNA"/>
</dbReference>
<comment type="caution">
    <text evidence="2">The sequence shown here is derived from an EMBL/GenBank/DDBJ whole genome shotgun (WGS) entry which is preliminary data.</text>
</comment>
<dbReference type="AlphaFoldDB" id="A0A3N6S022"/>
<dbReference type="InterPro" id="IPR007560">
    <property type="entry name" value="Restrct_endonuc_IV_Mrr"/>
</dbReference>
<keyword evidence="2" id="KW-0540">Nuclease</keyword>
<keyword evidence="2" id="KW-0255">Endonuclease</keyword>
<dbReference type="InterPro" id="IPR011335">
    <property type="entry name" value="Restrct_endonuc-II-like"/>
</dbReference>
<organism evidence="2 3">
    <name type="scientific">Erwinia psidii</name>
    <dbReference type="NCBI Taxonomy" id="69224"/>
    <lineage>
        <taxon>Bacteria</taxon>
        <taxon>Pseudomonadati</taxon>
        <taxon>Pseudomonadota</taxon>
        <taxon>Gammaproteobacteria</taxon>
        <taxon>Enterobacterales</taxon>
        <taxon>Erwiniaceae</taxon>
        <taxon>Erwinia</taxon>
    </lineage>
</organism>
<dbReference type="Gene3D" id="3.40.1350.10">
    <property type="match status" value="1"/>
</dbReference>
<protein>
    <submittedName>
        <fullName evidence="2">Restriction endonuclease</fullName>
    </submittedName>
</protein>
<keyword evidence="3" id="KW-1185">Reference proteome</keyword>
<dbReference type="PANTHER" id="PTHR30015">
    <property type="entry name" value="MRR RESTRICTION SYSTEM PROTEIN"/>
    <property type="match status" value="1"/>
</dbReference>
<gene>
    <name evidence="2" type="ORF">EB241_11530</name>
</gene>
<feature type="domain" description="Restriction endonuclease type IV Mrr" evidence="1">
    <location>
        <begin position="68"/>
        <end position="177"/>
    </location>
</feature>
<proteinExistence type="predicted"/>
<dbReference type="OrthoDB" id="577942at2"/>
<dbReference type="Pfam" id="PF04471">
    <property type="entry name" value="Mrr_cat"/>
    <property type="match status" value="1"/>
</dbReference>
<dbReference type="InterPro" id="IPR011856">
    <property type="entry name" value="tRNA_endonuc-like_dom_sf"/>
</dbReference>
<dbReference type="PANTHER" id="PTHR30015:SF7">
    <property type="entry name" value="TYPE IV METHYL-DIRECTED RESTRICTION ENZYME ECOKMRR"/>
    <property type="match status" value="1"/>
</dbReference>
<reference evidence="2 3" key="1">
    <citation type="submission" date="2018-10" db="EMBL/GenBank/DDBJ databases">
        <title>Draft genome sequence for the type isolate of Erwinia psidii, agent causal of bacterial blight in guava (Psidium guajava) and wilt and die-back of Eucalyptus spp.</title>
        <authorList>
            <person name="Hermenegildo P.S."/>
            <person name="Santos S.A."/>
            <person name="Guimaraes L.M.S."/>
            <person name="Vidigal P.M.P."/>
            <person name="Pereira I.C."/>
            <person name="Badel J.L."/>
            <person name="Alfenas-Zerbini P."/>
            <person name="Ferreira M.A.S.V."/>
            <person name="Alfenas A.C."/>
        </authorList>
    </citation>
    <scope>NUCLEOTIDE SEQUENCE [LARGE SCALE GENOMIC DNA]</scope>
    <source>
        <strain evidence="2 3">IBSBF 435</strain>
    </source>
</reference>
<dbReference type="InterPro" id="IPR052906">
    <property type="entry name" value="Type_IV_Methyl-Rstrct_Enzyme"/>
</dbReference>
<evidence type="ECO:0000259" key="1">
    <source>
        <dbReference type="Pfam" id="PF04471"/>
    </source>
</evidence>
<dbReference type="GO" id="GO:0015666">
    <property type="term" value="F:restriction endodeoxyribonuclease activity"/>
    <property type="evidence" value="ECO:0007669"/>
    <property type="project" value="TreeGrafter"/>
</dbReference>
<evidence type="ECO:0000313" key="3">
    <source>
        <dbReference type="Proteomes" id="UP000279457"/>
    </source>
</evidence>
<accession>A0A3N6S022</accession>
<dbReference type="SUPFAM" id="SSF52980">
    <property type="entry name" value="Restriction endonuclease-like"/>
    <property type="match status" value="1"/>
</dbReference>
<dbReference type="GO" id="GO:0003677">
    <property type="term" value="F:DNA binding"/>
    <property type="evidence" value="ECO:0007669"/>
    <property type="project" value="InterPro"/>
</dbReference>
<name>A0A3N6S022_9GAMM</name>